<comment type="caution">
    <text evidence="3">The sequence shown here is derived from an EMBL/GenBank/DDBJ whole genome shotgun (WGS) entry which is preliminary data.</text>
</comment>
<proteinExistence type="predicted"/>
<keyword evidence="4" id="KW-1185">Reference proteome</keyword>
<reference evidence="3" key="1">
    <citation type="submission" date="2023-12" db="EMBL/GenBank/DDBJ databases">
        <title>Fervidustalea candida gen. nov., sp. nov., a novel member of the family Paenibacillaceae isolated from a geothermal area.</title>
        <authorList>
            <person name="Li W.-J."/>
            <person name="Jiao J.-Y."/>
            <person name="Chen Y."/>
        </authorList>
    </citation>
    <scope>NUCLEOTIDE SEQUENCE</scope>
    <source>
        <strain evidence="3">SYSU GA230002</strain>
    </source>
</reference>
<keyword evidence="2" id="KW-0812">Transmembrane</keyword>
<evidence type="ECO:0000313" key="4">
    <source>
        <dbReference type="Proteomes" id="UP001310386"/>
    </source>
</evidence>
<dbReference type="InterPro" id="IPR014195">
    <property type="entry name" value="Spore_III_AG"/>
</dbReference>
<dbReference type="EMBL" id="JAYJLD010000008">
    <property type="protein sequence ID" value="MEB3101446.1"/>
    <property type="molecule type" value="Genomic_DNA"/>
</dbReference>
<evidence type="ECO:0000256" key="2">
    <source>
        <dbReference type="SAM" id="Phobius"/>
    </source>
</evidence>
<feature type="transmembrane region" description="Helical" evidence="2">
    <location>
        <begin position="25"/>
        <end position="47"/>
    </location>
</feature>
<evidence type="ECO:0000313" key="3">
    <source>
        <dbReference type="EMBL" id="MEB3101446.1"/>
    </source>
</evidence>
<feature type="compositionally biased region" description="Basic and acidic residues" evidence="1">
    <location>
        <begin position="120"/>
        <end position="133"/>
    </location>
</feature>
<organism evidence="3 4">
    <name type="scientific">Ferviditalea candida</name>
    <dbReference type="NCBI Taxonomy" id="3108399"/>
    <lineage>
        <taxon>Bacteria</taxon>
        <taxon>Bacillati</taxon>
        <taxon>Bacillota</taxon>
        <taxon>Bacilli</taxon>
        <taxon>Bacillales</taxon>
        <taxon>Paenibacillaceae</taxon>
        <taxon>Ferviditalea</taxon>
    </lineage>
</organism>
<protein>
    <submittedName>
        <fullName evidence="3">Stage III sporulation protein AG</fullName>
    </submittedName>
</protein>
<sequence>MEKLLQWMENWIGGGPGGAKRVSTFRWLLIIGLTGIMFMILNSFVNVKNTDKIIESKAAPPEKPAREAFVSKGNPQSPFSEYETMYESRLKEILEKIVGVGEVNVMVNIDSTEEIVVEKNRKDTQQVTDEKDQSGATRHVTDVTQDGEVVLYQVSGDQTPIVLKKIKPRIRGVLIVARGAENLTVKKLIVEAVERGLDVPSYRISIVPRKQ</sequence>
<feature type="region of interest" description="Disordered" evidence="1">
    <location>
        <begin position="120"/>
        <end position="139"/>
    </location>
</feature>
<dbReference type="Proteomes" id="UP001310386">
    <property type="component" value="Unassembled WGS sequence"/>
</dbReference>
<dbReference type="NCBIfam" id="TIGR02830">
    <property type="entry name" value="spore_III_AG"/>
    <property type="match status" value="1"/>
</dbReference>
<keyword evidence="2" id="KW-1133">Transmembrane helix</keyword>
<evidence type="ECO:0000256" key="1">
    <source>
        <dbReference type="SAM" id="MobiDB-lite"/>
    </source>
</evidence>
<gene>
    <name evidence="3" type="primary">spoIIIAG</name>
    <name evidence="3" type="ORF">VF724_07180</name>
</gene>
<dbReference type="RefSeq" id="WP_371753566.1">
    <property type="nucleotide sequence ID" value="NZ_JAYJLD010000008.1"/>
</dbReference>
<name>A0ABU5ZIC8_9BACL</name>
<keyword evidence="2" id="KW-0472">Membrane</keyword>
<accession>A0ABU5ZIC8</accession>